<feature type="compositionally biased region" description="Basic residues" evidence="1">
    <location>
        <begin position="100"/>
        <end position="114"/>
    </location>
</feature>
<feature type="compositionally biased region" description="Basic and acidic residues" evidence="1">
    <location>
        <begin position="40"/>
        <end position="61"/>
    </location>
</feature>
<protein>
    <submittedName>
        <fullName evidence="2">Uncharacterized protein</fullName>
    </submittedName>
</protein>
<evidence type="ECO:0000313" key="2">
    <source>
        <dbReference type="EMBL" id="KAK9781795.1"/>
    </source>
</evidence>
<accession>A0ABR2Y640</accession>
<proteinExistence type="predicted"/>
<evidence type="ECO:0000256" key="1">
    <source>
        <dbReference type="SAM" id="MobiDB-lite"/>
    </source>
</evidence>
<comment type="caution">
    <text evidence="2">The sequence shown here is derived from an EMBL/GenBank/DDBJ whole genome shotgun (WGS) entry which is preliminary data.</text>
</comment>
<reference evidence="2 3" key="1">
    <citation type="submission" date="2024-02" db="EMBL/GenBank/DDBJ databases">
        <title>First draft genome assembly of two strains of Seiridium cardinale.</title>
        <authorList>
            <person name="Emiliani G."/>
            <person name="Scali E."/>
        </authorList>
    </citation>
    <scope>NUCLEOTIDE SEQUENCE [LARGE SCALE GENOMIC DNA]</scope>
    <source>
        <strain evidence="2 3">BM-138-000479</strain>
    </source>
</reference>
<name>A0ABR2Y640_9PEZI</name>
<dbReference type="EMBL" id="JARVKM010000003">
    <property type="protein sequence ID" value="KAK9781795.1"/>
    <property type="molecule type" value="Genomic_DNA"/>
</dbReference>
<feature type="compositionally biased region" description="Polar residues" evidence="1">
    <location>
        <begin position="117"/>
        <end position="130"/>
    </location>
</feature>
<evidence type="ECO:0000313" key="3">
    <source>
        <dbReference type="Proteomes" id="UP001465668"/>
    </source>
</evidence>
<keyword evidence="3" id="KW-1185">Reference proteome</keyword>
<feature type="compositionally biased region" description="Low complexity" evidence="1">
    <location>
        <begin position="83"/>
        <end position="93"/>
    </location>
</feature>
<sequence length="190" mass="21220">MARPREKPLDPSVVKNAADKPTRELAREPARKPARTSTCKPDRQTTRKPDPQATRKPDSTRTKKPPVSSSSSTSKRRPRPAWSSSSSSSSSSSDTEDGRHNRRQPQVRSVRRPIRTINFQSAKPDTSSAGQEAAKKKVARRLKASNSTKDAAKAIQEYQIAYHQARMARMRQQQTEMGYEFAPEKTTTGS</sequence>
<feature type="region of interest" description="Disordered" evidence="1">
    <location>
        <begin position="1"/>
        <end position="149"/>
    </location>
</feature>
<gene>
    <name evidence="2" type="ORF">SCAR479_01666</name>
</gene>
<organism evidence="2 3">
    <name type="scientific">Seiridium cardinale</name>
    <dbReference type="NCBI Taxonomy" id="138064"/>
    <lineage>
        <taxon>Eukaryota</taxon>
        <taxon>Fungi</taxon>
        <taxon>Dikarya</taxon>
        <taxon>Ascomycota</taxon>
        <taxon>Pezizomycotina</taxon>
        <taxon>Sordariomycetes</taxon>
        <taxon>Xylariomycetidae</taxon>
        <taxon>Amphisphaeriales</taxon>
        <taxon>Sporocadaceae</taxon>
        <taxon>Seiridium</taxon>
    </lineage>
</organism>
<feature type="compositionally biased region" description="Basic and acidic residues" evidence="1">
    <location>
        <begin position="17"/>
        <end position="31"/>
    </location>
</feature>
<dbReference type="Proteomes" id="UP001465668">
    <property type="component" value="Unassembled WGS sequence"/>
</dbReference>